<accession>A0A699KJY8</accession>
<gene>
    <name evidence="1" type="ORF">Tci_670374</name>
</gene>
<comment type="caution">
    <text evidence="1">The sequence shown here is derived from an EMBL/GenBank/DDBJ whole genome shotgun (WGS) entry which is preliminary data.</text>
</comment>
<reference evidence="1" key="1">
    <citation type="journal article" date="2019" name="Sci. Rep.">
        <title>Draft genome of Tanacetum cinerariifolium, the natural source of mosquito coil.</title>
        <authorList>
            <person name="Yamashiro T."/>
            <person name="Shiraishi A."/>
            <person name="Satake H."/>
            <person name="Nakayama K."/>
        </authorList>
    </citation>
    <scope>NUCLEOTIDE SEQUENCE</scope>
</reference>
<dbReference type="EMBL" id="BKCJ010527371">
    <property type="protein sequence ID" value="GFA98402.1"/>
    <property type="molecule type" value="Genomic_DNA"/>
</dbReference>
<feature type="non-terminal residue" evidence="1">
    <location>
        <position position="1"/>
    </location>
</feature>
<dbReference type="AlphaFoldDB" id="A0A699KJY8"/>
<name>A0A699KJY8_TANCI</name>
<protein>
    <submittedName>
        <fullName evidence="1">Uncharacterized protein</fullName>
    </submittedName>
</protein>
<sequence>LYGLGNSSVCKEGFGALETTSTSNLQMAFIWVVKGGKKGFGLLGLSRVTGSYLGVISGNEGLCDDDFSIVDSYGFGDMIWFEVCVYVFDEIVKSELLNGLL</sequence>
<evidence type="ECO:0000313" key="1">
    <source>
        <dbReference type="EMBL" id="GFA98402.1"/>
    </source>
</evidence>
<organism evidence="1">
    <name type="scientific">Tanacetum cinerariifolium</name>
    <name type="common">Dalmatian daisy</name>
    <name type="synonym">Chrysanthemum cinerariifolium</name>
    <dbReference type="NCBI Taxonomy" id="118510"/>
    <lineage>
        <taxon>Eukaryota</taxon>
        <taxon>Viridiplantae</taxon>
        <taxon>Streptophyta</taxon>
        <taxon>Embryophyta</taxon>
        <taxon>Tracheophyta</taxon>
        <taxon>Spermatophyta</taxon>
        <taxon>Magnoliopsida</taxon>
        <taxon>eudicotyledons</taxon>
        <taxon>Gunneridae</taxon>
        <taxon>Pentapetalae</taxon>
        <taxon>asterids</taxon>
        <taxon>campanulids</taxon>
        <taxon>Asterales</taxon>
        <taxon>Asteraceae</taxon>
        <taxon>Asteroideae</taxon>
        <taxon>Anthemideae</taxon>
        <taxon>Anthemidinae</taxon>
        <taxon>Tanacetum</taxon>
    </lineage>
</organism>
<proteinExistence type="predicted"/>